<keyword evidence="4" id="KW-1185">Reference proteome</keyword>
<protein>
    <recommendedName>
        <fullName evidence="2">Thioredoxin domain-containing protein</fullName>
    </recommendedName>
</protein>
<accession>A0ABM7QL02</accession>
<dbReference type="PROSITE" id="PS51352">
    <property type="entry name" value="THIOREDOXIN_2"/>
    <property type="match status" value="1"/>
</dbReference>
<evidence type="ECO:0000313" key="3">
    <source>
        <dbReference type="EMBL" id="BCU06409.1"/>
    </source>
</evidence>
<organism evidence="3 4">
    <name type="scientific">Allochromatium tepidum</name>
    <dbReference type="NCBI Taxonomy" id="553982"/>
    <lineage>
        <taxon>Bacteria</taxon>
        <taxon>Pseudomonadati</taxon>
        <taxon>Pseudomonadota</taxon>
        <taxon>Gammaproteobacteria</taxon>
        <taxon>Chromatiales</taxon>
        <taxon>Chromatiaceae</taxon>
        <taxon>Allochromatium</taxon>
    </lineage>
</organism>
<feature type="domain" description="Thioredoxin" evidence="2">
    <location>
        <begin position="21"/>
        <end position="136"/>
    </location>
</feature>
<dbReference type="Proteomes" id="UP000680679">
    <property type="component" value="Chromosome"/>
</dbReference>
<dbReference type="Gene3D" id="3.40.30.10">
    <property type="entry name" value="Glutaredoxin"/>
    <property type="match status" value="1"/>
</dbReference>
<dbReference type="Pfam" id="PF00085">
    <property type="entry name" value="Thioredoxin"/>
    <property type="match status" value="1"/>
</dbReference>
<proteinExistence type="predicted"/>
<evidence type="ECO:0000256" key="1">
    <source>
        <dbReference type="SAM" id="SignalP"/>
    </source>
</evidence>
<keyword evidence="1" id="KW-0732">Signal</keyword>
<gene>
    <name evidence="3" type="ORF">Atep_10860</name>
</gene>
<reference evidence="3 4" key="1">
    <citation type="submission" date="2021-04" db="EMBL/GenBank/DDBJ databases">
        <title>Complete genome sequencing of Allochromatium tepidum strain NZ.</title>
        <authorList>
            <person name="Tsukatani Y."/>
            <person name="Mori H."/>
        </authorList>
    </citation>
    <scope>NUCLEOTIDE SEQUENCE [LARGE SCALE GENOMIC DNA]</scope>
    <source>
        <strain evidence="3 4">NZ</strain>
    </source>
</reference>
<dbReference type="InterPro" id="IPR036249">
    <property type="entry name" value="Thioredoxin-like_sf"/>
</dbReference>
<evidence type="ECO:0000259" key="2">
    <source>
        <dbReference type="PROSITE" id="PS51352"/>
    </source>
</evidence>
<dbReference type="CDD" id="cd02947">
    <property type="entry name" value="TRX_family"/>
    <property type="match status" value="1"/>
</dbReference>
<dbReference type="PANTHER" id="PTHR45663">
    <property type="entry name" value="GEO12009P1"/>
    <property type="match status" value="1"/>
</dbReference>
<sequence length="137" mass="14965">MTHTTLLPRLARIGLLSACLLLAAPVASAAELPSASPETVEQALNSGRPTILDLGARACIPCKRMAPILAGLAETYRERAQVLFIDLHEDEQAIKTWRIRMYPTQIFFDAQGREVKRHIGFMDEAALVAELAALGVE</sequence>
<dbReference type="InterPro" id="IPR013766">
    <property type="entry name" value="Thioredoxin_domain"/>
</dbReference>
<feature type="signal peptide" evidence="1">
    <location>
        <begin position="1"/>
        <end position="29"/>
    </location>
</feature>
<name>A0ABM7QL02_9GAMM</name>
<feature type="chain" id="PRO_5045234444" description="Thioredoxin domain-containing protein" evidence="1">
    <location>
        <begin position="30"/>
        <end position="137"/>
    </location>
</feature>
<evidence type="ECO:0000313" key="4">
    <source>
        <dbReference type="Proteomes" id="UP000680679"/>
    </source>
</evidence>
<dbReference type="SUPFAM" id="SSF52833">
    <property type="entry name" value="Thioredoxin-like"/>
    <property type="match status" value="1"/>
</dbReference>
<dbReference type="RefSeq" id="WP_213380638.1">
    <property type="nucleotide sequence ID" value="NZ_AP024563.1"/>
</dbReference>
<dbReference type="PANTHER" id="PTHR45663:SF11">
    <property type="entry name" value="GEO12009P1"/>
    <property type="match status" value="1"/>
</dbReference>
<dbReference type="EMBL" id="AP024563">
    <property type="protein sequence ID" value="BCU06409.1"/>
    <property type="molecule type" value="Genomic_DNA"/>
</dbReference>